<accession>A0A392TEX8</accession>
<organism evidence="1 2">
    <name type="scientific">Trifolium medium</name>
    <dbReference type="NCBI Taxonomy" id="97028"/>
    <lineage>
        <taxon>Eukaryota</taxon>
        <taxon>Viridiplantae</taxon>
        <taxon>Streptophyta</taxon>
        <taxon>Embryophyta</taxon>
        <taxon>Tracheophyta</taxon>
        <taxon>Spermatophyta</taxon>
        <taxon>Magnoliopsida</taxon>
        <taxon>eudicotyledons</taxon>
        <taxon>Gunneridae</taxon>
        <taxon>Pentapetalae</taxon>
        <taxon>rosids</taxon>
        <taxon>fabids</taxon>
        <taxon>Fabales</taxon>
        <taxon>Fabaceae</taxon>
        <taxon>Papilionoideae</taxon>
        <taxon>50 kb inversion clade</taxon>
        <taxon>NPAAA clade</taxon>
        <taxon>Hologalegina</taxon>
        <taxon>IRL clade</taxon>
        <taxon>Trifolieae</taxon>
        <taxon>Trifolium</taxon>
    </lineage>
</organism>
<dbReference type="AlphaFoldDB" id="A0A392TEX8"/>
<comment type="caution">
    <text evidence="1">The sequence shown here is derived from an EMBL/GenBank/DDBJ whole genome shotgun (WGS) entry which is preliminary data.</text>
</comment>
<proteinExistence type="predicted"/>
<name>A0A392TEX8_9FABA</name>
<dbReference type="EMBL" id="LXQA010568249">
    <property type="protein sequence ID" value="MCI59681.1"/>
    <property type="molecule type" value="Genomic_DNA"/>
</dbReference>
<protein>
    <submittedName>
        <fullName evidence="1">Retrovirus-related Pol polyprotein from transposon TNT 1-94</fullName>
    </submittedName>
</protein>
<evidence type="ECO:0000313" key="2">
    <source>
        <dbReference type="Proteomes" id="UP000265520"/>
    </source>
</evidence>
<dbReference type="Proteomes" id="UP000265520">
    <property type="component" value="Unassembled WGS sequence"/>
</dbReference>
<feature type="non-terminal residue" evidence="1">
    <location>
        <position position="56"/>
    </location>
</feature>
<sequence>MAESGPIDVNSALKSEKVRCAMQEELDSIESNQTWELIDLPQKKKAIDVKWVYKLK</sequence>
<reference evidence="1 2" key="1">
    <citation type="journal article" date="2018" name="Front. Plant Sci.">
        <title>Red Clover (Trifolium pratense) and Zigzag Clover (T. medium) - A Picture of Genomic Similarities and Differences.</title>
        <authorList>
            <person name="Dluhosova J."/>
            <person name="Istvanek J."/>
            <person name="Nedelnik J."/>
            <person name="Repkova J."/>
        </authorList>
    </citation>
    <scope>NUCLEOTIDE SEQUENCE [LARGE SCALE GENOMIC DNA]</scope>
    <source>
        <strain evidence="2">cv. 10/8</strain>
        <tissue evidence="1">Leaf</tissue>
    </source>
</reference>
<evidence type="ECO:0000313" key="1">
    <source>
        <dbReference type="EMBL" id="MCI59681.1"/>
    </source>
</evidence>
<keyword evidence="2" id="KW-1185">Reference proteome</keyword>